<dbReference type="Pfam" id="PF00056">
    <property type="entry name" value="Ldh_1_N"/>
    <property type="match status" value="1"/>
</dbReference>
<evidence type="ECO:0000313" key="6">
    <source>
        <dbReference type="EMBL" id="KAL3648225.1"/>
    </source>
</evidence>
<evidence type="ECO:0000313" key="7">
    <source>
        <dbReference type="Proteomes" id="UP001632038"/>
    </source>
</evidence>
<dbReference type="SUPFAM" id="SSF51735">
    <property type="entry name" value="NAD(P)-binding Rossmann-fold domains"/>
    <property type="match status" value="1"/>
</dbReference>
<feature type="domain" description="Lactate/malate dehydrogenase N-terminal" evidence="5">
    <location>
        <begin position="24"/>
        <end position="78"/>
    </location>
</feature>
<accession>A0ABD3E142</accession>
<dbReference type="EMBL" id="JAVIJP010000008">
    <property type="protein sequence ID" value="KAL3648225.1"/>
    <property type="molecule type" value="Genomic_DNA"/>
</dbReference>
<dbReference type="PANTHER" id="PTHR11540:SF58">
    <property type="entry name" value="MALATE DEHYDROGENASE 1, MITOCHONDRIAL-RELATED"/>
    <property type="match status" value="1"/>
</dbReference>
<name>A0ABD3E142_9LAMI</name>
<keyword evidence="2" id="KW-0816">Tricarboxylic acid cycle</keyword>
<evidence type="ECO:0000256" key="1">
    <source>
        <dbReference type="ARBA" id="ARBA00012995"/>
    </source>
</evidence>
<comment type="caution">
    <text evidence="6">The sequence shown here is derived from an EMBL/GenBank/DDBJ whole genome shotgun (WGS) entry which is preliminary data.</text>
</comment>
<dbReference type="InterPro" id="IPR001236">
    <property type="entry name" value="Lactate/malate_DH_N"/>
</dbReference>
<reference evidence="7" key="1">
    <citation type="journal article" date="2024" name="IScience">
        <title>Strigolactones Initiate the Formation of Haustorium-like Structures in Castilleja.</title>
        <authorList>
            <person name="Buerger M."/>
            <person name="Peterson D."/>
            <person name="Chory J."/>
        </authorList>
    </citation>
    <scope>NUCLEOTIDE SEQUENCE [LARGE SCALE GENOMIC DNA]</scope>
</reference>
<dbReference type="GO" id="GO:0030060">
    <property type="term" value="F:L-malate dehydrogenase (NAD+) activity"/>
    <property type="evidence" value="ECO:0007669"/>
    <property type="project" value="UniProtKB-EC"/>
</dbReference>
<dbReference type="InterPro" id="IPR036291">
    <property type="entry name" value="NAD(P)-bd_dom_sf"/>
</dbReference>
<dbReference type="AlphaFoldDB" id="A0ABD3E142"/>
<keyword evidence="3" id="KW-0560">Oxidoreductase</keyword>
<protein>
    <recommendedName>
        <fullName evidence="1">malate dehydrogenase</fullName>
        <ecNumber evidence="1">1.1.1.37</ecNumber>
    </recommendedName>
</protein>
<dbReference type="PANTHER" id="PTHR11540">
    <property type="entry name" value="MALATE AND LACTATE DEHYDROGENASE"/>
    <property type="match status" value="1"/>
</dbReference>
<sequence>MTRRIEAAILSSRGFASESAPERKVTVLGAAGGIGQPLSLLMKLNPLVSRLALYDIAVTPGVAADVSHINTRSEEEAAKIQSAGKSWYKTMISDSNAKKKNTTTLDKIKAKGKGLTIAKNQTNLKKRLKDKYMLPFTLFLIR</sequence>
<proteinExistence type="predicted"/>
<dbReference type="Proteomes" id="UP001632038">
    <property type="component" value="Unassembled WGS sequence"/>
</dbReference>
<keyword evidence="7" id="KW-1185">Reference proteome</keyword>
<evidence type="ECO:0000259" key="5">
    <source>
        <dbReference type="Pfam" id="PF00056"/>
    </source>
</evidence>
<evidence type="ECO:0000256" key="3">
    <source>
        <dbReference type="ARBA" id="ARBA00023002"/>
    </source>
</evidence>
<keyword evidence="4" id="KW-0520">NAD</keyword>
<dbReference type="EC" id="1.1.1.37" evidence="1"/>
<organism evidence="6 7">
    <name type="scientific">Castilleja foliolosa</name>
    <dbReference type="NCBI Taxonomy" id="1961234"/>
    <lineage>
        <taxon>Eukaryota</taxon>
        <taxon>Viridiplantae</taxon>
        <taxon>Streptophyta</taxon>
        <taxon>Embryophyta</taxon>
        <taxon>Tracheophyta</taxon>
        <taxon>Spermatophyta</taxon>
        <taxon>Magnoliopsida</taxon>
        <taxon>eudicotyledons</taxon>
        <taxon>Gunneridae</taxon>
        <taxon>Pentapetalae</taxon>
        <taxon>asterids</taxon>
        <taxon>lamiids</taxon>
        <taxon>Lamiales</taxon>
        <taxon>Orobanchaceae</taxon>
        <taxon>Pedicularideae</taxon>
        <taxon>Castillejinae</taxon>
        <taxon>Castilleja</taxon>
    </lineage>
</organism>
<gene>
    <name evidence="6" type="ORF">CASFOL_007649</name>
</gene>
<evidence type="ECO:0000256" key="4">
    <source>
        <dbReference type="ARBA" id="ARBA00023027"/>
    </source>
</evidence>
<dbReference type="Gene3D" id="3.40.50.720">
    <property type="entry name" value="NAD(P)-binding Rossmann-like Domain"/>
    <property type="match status" value="1"/>
</dbReference>
<evidence type="ECO:0000256" key="2">
    <source>
        <dbReference type="ARBA" id="ARBA00022532"/>
    </source>
</evidence>
<dbReference type="GO" id="GO:0006099">
    <property type="term" value="P:tricarboxylic acid cycle"/>
    <property type="evidence" value="ECO:0007669"/>
    <property type="project" value="UniProtKB-KW"/>
</dbReference>